<dbReference type="InterPro" id="IPR002885">
    <property type="entry name" value="PPR_rpt"/>
</dbReference>
<evidence type="ECO:0000256" key="1">
    <source>
        <dbReference type="ARBA" id="ARBA00022737"/>
    </source>
</evidence>
<dbReference type="Pfam" id="PF13041">
    <property type="entry name" value="PPR_2"/>
    <property type="match status" value="1"/>
</dbReference>
<dbReference type="FunFam" id="1.25.40.10:FF:000073">
    <property type="entry name" value="Pentatricopeptide repeat-containing protein chloroplastic"/>
    <property type="match status" value="1"/>
</dbReference>
<feature type="repeat" description="PPR" evidence="2">
    <location>
        <begin position="449"/>
        <end position="479"/>
    </location>
</feature>
<dbReference type="NCBIfam" id="TIGR00756">
    <property type="entry name" value="PPR"/>
    <property type="match status" value="5"/>
</dbReference>
<feature type="repeat" description="PPR" evidence="2">
    <location>
        <begin position="212"/>
        <end position="246"/>
    </location>
</feature>
<keyword evidence="1" id="KW-0677">Repeat</keyword>
<comment type="caution">
    <text evidence="3">The sequence shown here is derived from an EMBL/GenBank/DDBJ whole genome shotgun (WGS) entry which is preliminary data.</text>
</comment>
<dbReference type="InterPro" id="IPR046848">
    <property type="entry name" value="E_motif"/>
</dbReference>
<feature type="repeat" description="PPR" evidence="2">
    <location>
        <begin position="111"/>
        <end position="145"/>
    </location>
</feature>
<dbReference type="Pfam" id="PF01535">
    <property type="entry name" value="PPR"/>
    <property type="match status" value="5"/>
</dbReference>
<dbReference type="InterPro" id="IPR046960">
    <property type="entry name" value="PPR_At4g14850-like_plant"/>
</dbReference>
<evidence type="ECO:0000313" key="3">
    <source>
        <dbReference type="EMBL" id="KAL0917244.1"/>
    </source>
</evidence>
<evidence type="ECO:0000313" key="4">
    <source>
        <dbReference type="Proteomes" id="UP001552299"/>
    </source>
</evidence>
<evidence type="ECO:0000256" key="2">
    <source>
        <dbReference type="PROSITE-ProRule" id="PRU00708"/>
    </source>
</evidence>
<dbReference type="GO" id="GO:0003729">
    <property type="term" value="F:mRNA binding"/>
    <property type="evidence" value="ECO:0007669"/>
    <property type="project" value="UniProtKB-ARBA"/>
</dbReference>
<organism evidence="3 4">
    <name type="scientific">Dendrobium thyrsiflorum</name>
    <name type="common">Pinecone-like raceme dendrobium</name>
    <name type="synonym">Orchid</name>
    <dbReference type="NCBI Taxonomy" id="117978"/>
    <lineage>
        <taxon>Eukaryota</taxon>
        <taxon>Viridiplantae</taxon>
        <taxon>Streptophyta</taxon>
        <taxon>Embryophyta</taxon>
        <taxon>Tracheophyta</taxon>
        <taxon>Spermatophyta</taxon>
        <taxon>Magnoliopsida</taxon>
        <taxon>Liliopsida</taxon>
        <taxon>Asparagales</taxon>
        <taxon>Orchidaceae</taxon>
        <taxon>Epidendroideae</taxon>
        <taxon>Malaxideae</taxon>
        <taxon>Dendrobiinae</taxon>
        <taxon>Dendrobium</taxon>
    </lineage>
</organism>
<sequence length="591" mass="66365">MSLLRKAIFFKLRSNCSTKLLKVASFPATRMFFSSTTSRMDSIYSSKISQIIRAINGEASDDAIKYGIHCIAIKSALNVEASVATSLISFYLHLNDLESARSLFDLIPTKDFISCTAMITGLCKCGEFMEAINIFRSMQSCFDSPNLVSFLSVLPACANTGSLQYGKQIHGSIIRRERHMEARLQNSLIDMYAKCCKMNAASLVFDAMETKDDISWKNLIIGCIQNGELRKAIGYFSRMRTSQVEPGEIIVRNLIAICPQLNCFKFGIELHCYCIKNGLLTLVSIGTAILKMYAYFKEIEMAQVLFSDLQHKDHITWSTMMSVCSHTKQAILALKIFKDMVIENVQVNEITLVSLLQACSLLRALELGRCTHGHLTKLGYNCNVFVISSLINFYCKLGILGKAEILFSSLQEKDLVCWSSMIHGYGINGHGEKAIRSFSTMLDQGLMPNKIVFISLLSACSRCGLLDEGWKWFNSMEEKFGVTPCLAHYACIVDLLGHKGKVERALEVVRTMPFEPDASIWIALLSWCGTSDGDLKVAEIAAEKLVRIDQNDTSWYITVSNMYSMANQWEDAKRNRYLIEEKSLRKQLDVA</sequence>
<gene>
    <name evidence="3" type="ORF">M5K25_012292</name>
</gene>
<proteinExistence type="predicted"/>
<dbReference type="AlphaFoldDB" id="A0ABD0UX86"/>
<dbReference type="Gene3D" id="1.25.40.10">
    <property type="entry name" value="Tetratricopeptide repeat domain"/>
    <property type="match status" value="5"/>
</dbReference>
<dbReference type="PANTHER" id="PTHR47926">
    <property type="entry name" value="PENTATRICOPEPTIDE REPEAT-CONTAINING PROTEIN"/>
    <property type="match status" value="1"/>
</dbReference>
<dbReference type="PROSITE" id="PS51375">
    <property type="entry name" value="PPR"/>
    <property type="match status" value="5"/>
</dbReference>
<protein>
    <recommendedName>
        <fullName evidence="5">Pentatricopeptide repeat-containing protein</fullName>
    </recommendedName>
</protein>
<feature type="repeat" description="PPR" evidence="2">
    <location>
        <begin position="414"/>
        <end position="448"/>
    </location>
</feature>
<accession>A0ABD0UX86</accession>
<name>A0ABD0UX86_DENTH</name>
<keyword evidence="4" id="KW-1185">Reference proteome</keyword>
<reference evidence="3 4" key="1">
    <citation type="journal article" date="2024" name="Plant Biotechnol. J.">
        <title>Dendrobium thyrsiflorum genome and its molecular insights into genes involved in important horticultural traits.</title>
        <authorList>
            <person name="Chen B."/>
            <person name="Wang J.Y."/>
            <person name="Zheng P.J."/>
            <person name="Li K.L."/>
            <person name="Liang Y.M."/>
            <person name="Chen X.F."/>
            <person name="Zhang C."/>
            <person name="Zhao X."/>
            <person name="He X."/>
            <person name="Zhang G.Q."/>
            <person name="Liu Z.J."/>
            <person name="Xu Q."/>
        </authorList>
    </citation>
    <scope>NUCLEOTIDE SEQUENCE [LARGE SCALE GENOMIC DNA]</scope>
    <source>
        <strain evidence="3">GZMU011</strain>
    </source>
</reference>
<dbReference type="EMBL" id="JANQDX010000010">
    <property type="protein sequence ID" value="KAL0917244.1"/>
    <property type="molecule type" value="Genomic_DNA"/>
</dbReference>
<dbReference type="FunFam" id="1.25.40.10:FF:000090">
    <property type="entry name" value="Pentatricopeptide repeat-containing protein, chloroplastic"/>
    <property type="match status" value="1"/>
</dbReference>
<feature type="repeat" description="PPR" evidence="2">
    <location>
        <begin position="313"/>
        <end position="347"/>
    </location>
</feature>
<dbReference type="Pfam" id="PF20431">
    <property type="entry name" value="E_motif"/>
    <property type="match status" value="1"/>
</dbReference>
<evidence type="ECO:0008006" key="5">
    <source>
        <dbReference type="Google" id="ProtNLM"/>
    </source>
</evidence>
<dbReference type="PANTHER" id="PTHR47926:SF414">
    <property type="entry name" value="PENTATRICOPEPTIDE REPEAT-CONTAINING PROTEIN DOT4, CHLOROPLASTIC-LIKE"/>
    <property type="match status" value="1"/>
</dbReference>
<dbReference type="Proteomes" id="UP001552299">
    <property type="component" value="Unassembled WGS sequence"/>
</dbReference>
<dbReference type="InterPro" id="IPR011990">
    <property type="entry name" value="TPR-like_helical_dom_sf"/>
</dbReference>